<dbReference type="InterPro" id="IPR009009">
    <property type="entry name" value="RlpA-like_DPBB"/>
</dbReference>
<dbReference type="GO" id="GO:0000270">
    <property type="term" value="P:peptidoglycan metabolic process"/>
    <property type="evidence" value="ECO:0007669"/>
    <property type="project" value="UniProtKB-UniRule"/>
</dbReference>
<evidence type="ECO:0000256" key="6">
    <source>
        <dbReference type="SAM" id="SignalP"/>
    </source>
</evidence>
<dbReference type="GO" id="GO:0042834">
    <property type="term" value="F:peptidoglycan binding"/>
    <property type="evidence" value="ECO:0007669"/>
    <property type="project" value="InterPro"/>
</dbReference>
<dbReference type="Gene3D" id="2.40.40.10">
    <property type="entry name" value="RlpA-like domain"/>
    <property type="match status" value="1"/>
</dbReference>
<dbReference type="RefSeq" id="WP_072426804.1">
    <property type="nucleotide sequence ID" value="NZ_FPKR01000001.1"/>
</dbReference>
<dbReference type="PANTHER" id="PTHR34183">
    <property type="entry name" value="ENDOLYTIC PEPTIDOGLYCAN TRANSGLYCOSYLASE RLPA"/>
    <property type="match status" value="1"/>
</dbReference>
<keyword evidence="4" id="KW-0564">Palmitate</keyword>
<keyword evidence="4" id="KW-0472">Membrane</keyword>
<evidence type="ECO:0000256" key="3">
    <source>
        <dbReference type="ARBA" id="ARBA00023316"/>
    </source>
</evidence>
<dbReference type="Gene3D" id="3.30.70.1070">
    <property type="entry name" value="Sporulation related repeat"/>
    <property type="match status" value="1"/>
</dbReference>
<evidence type="ECO:0000259" key="7">
    <source>
        <dbReference type="PROSITE" id="PS51724"/>
    </source>
</evidence>
<evidence type="ECO:0000313" key="8">
    <source>
        <dbReference type="EMBL" id="SFZ70619.1"/>
    </source>
</evidence>
<dbReference type="GO" id="GO:0005886">
    <property type="term" value="C:plasma membrane"/>
    <property type="evidence" value="ECO:0007669"/>
    <property type="project" value="UniProtKB-SubCell"/>
</dbReference>
<feature type="domain" description="SPOR" evidence="7">
    <location>
        <begin position="238"/>
        <end position="316"/>
    </location>
</feature>
<evidence type="ECO:0000256" key="1">
    <source>
        <dbReference type="ARBA" id="ARBA00022729"/>
    </source>
</evidence>
<dbReference type="STRING" id="1121279.SAMN02745887_00260"/>
<organism evidence="8 9">
    <name type="scientific">Chitinimonas taiwanensis DSM 18899</name>
    <dbReference type="NCBI Taxonomy" id="1121279"/>
    <lineage>
        <taxon>Bacteria</taxon>
        <taxon>Pseudomonadati</taxon>
        <taxon>Pseudomonadota</taxon>
        <taxon>Betaproteobacteria</taxon>
        <taxon>Neisseriales</taxon>
        <taxon>Chitinibacteraceae</taxon>
        <taxon>Chitinimonas</taxon>
    </lineage>
</organism>
<keyword evidence="4" id="KW-1003">Cell membrane</keyword>
<dbReference type="OrthoDB" id="9779128at2"/>
<dbReference type="PROSITE" id="PS51257">
    <property type="entry name" value="PROKAR_LIPOPROTEIN"/>
    <property type="match status" value="1"/>
</dbReference>
<dbReference type="EMBL" id="FPKR01000001">
    <property type="protein sequence ID" value="SFZ70619.1"/>
    <property type="molecule type" value="Genomic_DNA"/>
</dbReference>
<gene>
    <name evidence="4" type="primary">rlpA</name>
    <name evidence="8" type="ORF">SAMN02745887_00260</name>
</gene>
<feature type="signal peptide" evidence="6">
    <location>
        <begin position="1"/>
        <end position="19"/>
    </location>
</feature>
<dbReference type="Pfam" id="PF05036">
    <property type="entry name" value="SPOR"/>
    <property type="match status" value="1"/>
</dbReference>
<name>A0A1K2H4F8_9NEIS</name>
<feature type="chain" id="PRO_5013412367" description="Endolytic peptidoglycan transglycosylase RlpA" evidence="6">
    <location>
        <begin position="20"/>
        <end position="316"/>
    </location>
</feature>
<dbReference type="InterPro" id="IPR034718">
    <property type="entry name" value="RlpA"/>
</dbReference>
<evidence type="ECO:0000313" key="9">
    <source>
        <dbReference type="Proteomes" id="UP000186513"/>
    </source>
</evidence>
<dbReference type="NCBIfam" id="TIGR00413">
    <property type="entry name" value="rlpA"/>
    <property type="match status" value="1"/>
</dbReference>
<dbReference type="FunFam" id="2.40.40.10:FF:000003">
    <property type="entry name" value="Endolytic peptidoglycan transglycosylase RlpA"/>
    <property type="match status" value="1"/>
</dbReference>
<reference evidence="8 9" key="1">
    <citation type="submission" date="2016-11" db="EMBL/GenBank/DDBJ databases">
        <authorList>
            <person name="Jaros S."/>
            <person name="Januszkiewicz K."/>
            <person name="Wedrychowicz H."/>
        </authorList>
    </citation>
    <scope>NUCLEOTIDE SEQUENCE [LARGE SCALE GENOMIC DNA]</scope>
    <source>
        <strain evidence="8 9">DSM 18899</strain>
    </source>
</reference>
<comment type="function">
    <text evidence="4">Lytic transglycosylase with a strong preference for naked glycan strands that lack stem peptides.</text>
</comment>
<evidence type="ECO:0000256" key="4">
    <source>
        <dbReference type="HAMAP-Rule" id="MF_02071"/>
    </source>
</evidence>
<protein>
    <recommendedName>
        <fullName evidence="4">Endolytic peptidoglycan transglycosylase RlpA</fullName>
        <ecNumber evidence="4">4.2.2.-</ecNumber>
    </recommendedName>
</protein>
<dbReference type="AlphaFoldDB" id="A0A1K2H4F8"/>
<keyword evidence="3 4" id="KW-0961">Cell wall biogenesis/degradation</keyword>
<proteinExistence type="inferred from homology"/>
<dbReference type="SUPFAM" id="SSF50685">
    <property type="entry name" value="Barwin-like endoglucanases"/>
    <property type="match status" value="1"/>
</dbReference>
<evidence type="ECO:0000256" key="2">
    <source>
        <dbReference type="ARBA" id="ARBA00023239"/>
    </source>
</evidence>
<keyword evidence="4 8" id="KW-0449">Lipoprotein</keyword>
<accession>A0A1K2H4F8</accession>
<dbReference type="InterPro" id="IPR036908">
    <property type="entry name" value="RlpA-like_sf"/>
</dbReference>
<dbReference type="SUPFAM" id="SSF110997">
    <property type="entry name" value="Sporulation related repeat"/>
    <property type="match status" value="1"/>
</dbReference>
<dbReference type="EC" id="4.2.2.-" evidence="4"/>
<dbReference type="HAMAP" id="MF_02071">
    <property type="entry name" value="RlpA"/>
    <property type="match status" value="1"/>
</dbReference>
<comment type="similarity">
    <text evidence="4 5">Belongs to the RlpA family.</text>
</comment>
<dbReference type="CDD" id="cd22268">
    <property type="entry name" value="DPBB_RlpA-like"/>
    <property type="match status" value="1"/>
</dbReference>
<dbReference type="Proteomes" id="UP000186513">
    <property type="component" value="Unassembled WGS sequence"/>
</dbReference>
<dbReference type="Pfam" id="PF03330">
    <property type="entry name" value="DPBB_1"/>
    <property type="match status" value="1"/>
</dbReference>
<evidence type="ECO:0000256" key="5">
    <source>
        <dbReference type="RuleBase" id="RU003495"/>
    </source>
</evidence>
<keyword evidence="9" id="KW-1185">Reference proteome</keyword>
<comment type="subcellular location">
    <subcellularLocation>
        <location evidence="4">Cell membrane</location>
        <topology evidence="4">Lipid-anchor</topology>
    </subcellularLocation>
</comment>
<dbReference type="InterPro" id="IPR012997">
    <property type="entry name" value="RplA"/>
</dbReference>
<dbReference type="InterPro" id="IPR007730">
    <property type="entry name" value="SPOR-like_dom"/>
</dbReference>
<dbReference type="PROSITE" id="PS51724">
    <property type="entry name" value="SPOR"/>
    <property type="match status" value="1"/>
</dbReference>
<dbReference type="GO" id="GO:0071555">
    <property type="term" value="P:cell wall organization"/>
    <property type="evidence" value="ECO:0007669"/>
    <property type="project" value="UniProtKB-KW"/>
</dbReference>
<dbReference type="PANTHER" id="PTHR34183:SF1">
    <property type="entry name" value="ENDOLYTIC PEPTIDOGLYCAN TRANSGLYCOSYLASE RLPA"/>
    <property type="match status" value="1"/>
</dbReference>
<dbReference type="GO" id="GO:0008932">
    <property type="term" value="F:lytic endotransglycosylase activity"/>
    <property type="evidence" value="ECO:0007669"/>
    <property type="project" value="UniProtKB-UniRule"/>
</dbReference>
<dbReference type="InterPro" id="IPR036680">
    <property type="entry name" value="SPOR-like_sf"/>
</dbReference>
<keyword evidence="2 4" id="KW-0456">Lyase</keyword>
<sequence>MKIYPYLLPLLLLAGCASQLPSPAPRLPVSPASKPTEPTKPALLPAKPEQIPQQMGGYYQDDGPILAVPYDLDALQEPEVKAEPLHRYANRPYRALGRSYAPLKQYGDYSAEGRASWYGKKFHGKRTASGEPYDMFRLSAAHPLLPIPSYARVTNLANGKAVVVRVNDRGPFHKGREIDLSYAAAYRLGFHNLGSAKVKVESLQPGETVAAAELQAKPENTESSPPPAPALPAVAQADGNAAIRWVQLGAFATQSAAESFRSKVSAALGWLDSAPALAEGAGVWRVRLGPYPDRKQAQAMADRIIASGDVRAVVVR</sequence>
<keyword evidence="1 6" id="KW-0732">Signal</keyword>